<dbReference type="GO" id="GO:0006508">
    <property type="term" value="P:proteolysis"/>
    <property type="evidence" value="ECO:0007669"/>
    <property type="project" value="UniProtKB-KW"/>
</dbReference>
<evidence type="ECO:0000313" key="10">
    <source>
        <dbReference type="Proteomes" id="UP000059113"/>
    </source>
</evidence>
<evidence type="ECO:0000256" key="2">
    <source>
        <dbReference type="ARBA" id="ARBA00022670"/>
    </source>
</evidence>
<dbReference type="Gene3D" id="3.30.830.10">
    <property type="entry name" value="Metalloenzyme, LuxS/M16 peptidase-like"/>
    <property type="match status" value="4"/>
</dbReference>
<dbReference type="Proteomes" id="UP000059113">
    <property type="component" value="Chromosome"/>
</dbReference>
<dbReference type="Pfam" id="PF00675">
    <property type="entry name" value="Peptidase_M16"/>
    <property type="match status" value="1"/>
</dbReference>
<dbReference type="OrthoDB" id="9811314at2"/>
<evidence type="ECO:0000313" key="9">
    <source>
        <dbReference type="EMBL" id="AKQ41809.1"/>
    </source>
</evidence>
<dbReference type="RefSeq" id="WP_048885328.1">
    <property type="nucleotide sequence ID" value="NZ_CP011310.1"/>
</dbReference>
<keyword evidence="2" id="KW-0645">Protease</keyword>
<keyword evidence="4" id="KW-0862">Zinc</keyword>
<dbReference type="PANTHER" id="PTHR43690">
    <property type="entry name" value="NARDILYSIN"/>
    <property type="match status" value="1"/>
</dbReference>
<evidence type="ECO:0000256" key="3">
    <source>
        <dbReference type="ARBA" id="ARBA00022801"/>
    </source>
</evidence>
<feature type="domain" description="Peptidase M16 C-terminal" evidence="8">
    <location>
        <begin position="723"/>
        <end position="897"/>
    </location>
</feature>
<feature type="domain" description="Peptidase M16 N-terminal" evidence="7">
    <location>
        <begin position="79"/>
        <end position="221"/>
    </location>
</feature>
<keyword evidence="10" id="KW-1185">Reference proteome</keyword>
<evidence type="ECO:0000256" key="6">
    <source>
        <dbReference type="SAM" id="SignalP"/>
    </source>
</evidence>
<dbReference type="GO" id="GO:0046872">
    <property type="term" value="F:metal ion binding"/>
    <property type="evidence" value="ECO:0007669"/>
    <property type="project" value="InterPro"/>
</dbReference>
<evidence type="ECO:0000256" key="4">
    <source>
        <dbReference type="ARBA" id="ARBA00022833"/>
    </source>
</evidence>
<evidence type="ECO:0000259" key="7">
    <source>
        <dbReference type="Pfam" id="PF00675"/>
    </source>
</evidence>
<dbReference type="PATRIC" id="fig|1648404.4.peg.1434"/>
<sequence>MAFFTRAARAFLPVIVFLPIAAPLPALAQDCVIRATEADQPEYARPDDPWIYRGTDIPVDEQWLFGEMPNGVRYAVRQNDVPPCQISLRVRIDAGSLHERDDERGFAHLLEHLVFRESATFGPGEAIAHFQRLGASFGFDTNATTSPTATTYNLNLPNANRTTLDDSVRRFAGMVTSPTLSPANLAADVPIVLSERREQAGAQRRVAEATTATFFAGQRLAERSPIGTVETLQGATAEAVQAFHQRWYRPENAVVVLVGDADPRALAAVVEKHFASWSGTGPFVEAPDFGDPVAPAGASPSNPVGEVDVIVEPGQPRAVTFAILRPWVEIVDNLEYNRDNLLKQVATEVVNRRLENRARDGGSFLFAGVGRDKISRSADGTFVTFAPLTQDWQAALDDVRSVIADALAEPPAQSEIDQAVARFDVAFVDSVEQSRIQAGSQLADQIVQAVDIREAVASPETFLEVFRSVAPRFTPDDVLAATRELFEGDVIRSVMLTPTPGEASEAELFAALQTPVAASSVARDNATAIDFADLPVIGEAAEPIAREPVGVLGVERVSFANGVRALLMGRDNEPGRITVRVRFGAGWRGFEDDEGVYAALGSMALVNSGIGPLGQNDLDRIAADRKLSFNFEIEDGTFIFQGLTRQEDLEQQLYLFAAKLAMPSWDSNPVERARASALIAYDSYGRDPSGVLNRDLDFLLRGGDPRFATPTPEQMQAATPAEFRVVWERLLAQGPIEVAVFGDIDRDATIAALGRTFGALDQRTPLPAEVIARSVSFPEAGAQPKVLTHAGDDNQAAAVIAWPLGGGSEGIVQSRKLDLLSQIFSNRLLDGLRERAGAAYSPFVTSNWPLDVETGGVMFALVQIEPDLLPAFFDEAQTIARDLAANGPTADELERVVEPARQYLLRAQTGHTFWLNQLQGAAFDANRIAYLPTIYSDYDEATAQEMQSLAQRYLSRPGWQLQIVPAAGAATASSSATSGR</sequence>
<evidence type="ECO:0000256" key="1">
    <source>
        <dbReference type="ARBA" id="ARBA00007261"/>
    </source>
</evidence>
<reference evidence="9 10" key="1">
    <citation type="journal article" date="2015" name="Int. J. Syst. Evol. Microbiol.">
        <title>Erythrobacter atlanticus sp. nov., a bacterium from ocean sediment able to degrade polycyclic aromatic hydrocarbons.</title>
        <authorList>
            <person name="Zhuang L."/>
            <person name="Liu Y."/>
            <person name="Wang L."/>
            <person name="Wang W."/>
            <person name="Shao Z."/>
        </authorList>
    </citation>
    <scope>NUCLEOTIDE SEQUENCE [LARGE SCALE GENOMIC DNA]</scope>
    <source>
        <strain evidence="10">s21-N3</strain>
    </source>
</reference>
<dbReference type="PANTHER" id="PTHR43690:SF17">
    <property type="entry name" value="PROTEIN YHJJ"/>
    <property type="match status" value="1"/>
</dbReference>
<keyword evidence="3" id="KW-0378">Hydrolase</keyword>
<keyword evidence="6" id="KW-0732">Signal</keyword>
<evidence type="ECO:0000256" key="5">
    <source>
        <dbReference type="ARBA" id="ARBA00023049"/>
    </source>
</evidence>
<dbReference type="AlphaFoldDB" id="A0A0H4VFE9"/>
<protein>
    <submittedName>
        <fullName evidence="9">Peptidase, M16 family protein</fullName>
    </submittedName>
</protein>
<keyword evidence="5" id="KW-0482">Metalloprotease</keyword>
<dbReference type="InterPro" id="IPR011765">
    <property type="entry name" value="Pept_M16_N"/>
</dbReference>
<dbReference type="InterPro" id="IPR007863">
    <property type="entry name" value="Peptidase_M16_C"/>
</dbReference>
<proteinExistence type="inferred from homology"/>
<dbReference type="KEGG" id="ery:CP97_06885"/>
<feature type="chain" id="PRO_5005210769" evidence="6">
    <location>
        <begin position="29"/>
        <end position="980"/>
    </location>
</feature>
<accession>A0A0H4VFE9</accession>
<dbReference type="SUPFAM" id="SSF63411">
    <property type="entry name" value="LuxS/MPP-like metallohydrolase"/>
    <property type="match status" value="4"/>
</dbReference>
<dbReference type="Pfam" id="PF05193">
    <property type="entry name" value="Peptidase_M16_C"/>
    <property type="match status" value="2"/>
</dbReference>
<feature type="domain" description="Peptidase M16 C-terminal" evidence="8">
    <location>
        <begin position="236"/>
        <end position="421"/>
    </location>
</feature>
<dbReference type="InterPro" id="IPR011249">
    <property type="entry name" value="Metalloenz_LuxS/M16"/>
</dbReference>
<dbReference type="STRING" id="1648404.CP97_06885"/>
<organism evidence="9 10">
    <name type="scientific">Aurantiacibacter atlanticus</name>
    <dbReference type="NCBI Taxonomy" id="1648404"/>
    <lineage>
        <taxon>Bacteria</taxon>
        <taxon>Pseudomonadati</taxon>
        <taxon>Pseudomonadota</taxon>
        <taxon>Alphaproteobacteria</taxon>
        <taxon>Sphingomonadales</taxon>
        <taxon>Erythrobacteraceae</taxon>
        <taxon>Aurantiacibacter</taxon>
    </lineage>
</organism>
<feature type="signal peptide" evidence="6">
    <location>
        <begin position="1"/>
        <end position="28"/>
    </location>
</feature>
<dbReference type="InterPro" id="IPR050626">
    <property type="entry name" value="Peptidase_M16"/>
</dbReference>
<comment type="similarity">
    <text evidence="1">Belongs to the peptidase M16 family.</text>
</comment>
<evidence type="ECO:0000259" key="8">
    <source>
        <dbReference type="Pfam" id="PF05193"/>
    </source>
</evidence>
<name>A0A0H4VFE9_9SPHN</name>
<dbReference type="EMBL" id="CP011310">
    <property type="protein sequence ID" value="AKQ41809.1"/>
    <property type="molecule type" value="Genomic_DNA"/>
</dbReference>
<reference evidence="10" key="2">
    <citation type="submission" date="2015-04" db="EMBL/GenBank/DDBJ databases">
        <title>The complete genome sequence of Erythrobacter sp. s21-N3.</title>
        <authorList>
            <person name="Zhuang L."/>
            <person name="Liu Y."/>
            <person name="Shao Z."/>
        </authorList>
    </citation>
    <scope>NUCLEOTIDE SEQUENCE [LARGE SCALE GENOMIC DNA]</scope>
    <source>
        <strain evidence="10">s21-N3</strain>
    </source>
</reference>
<gene>
    <name evidence="9" type="ORF">CP97_06885</name>
</gene>
<dbReference type="GO" id="GO:0008237">
    <property type="term" value="F:metallopeptidase activity"/>
    <property type="evidence" value="ECO:0007669"/>
    <property type="project" value="UniProtKB-KW"/>
</dbReference>